<dbReference type="EMBL" id="CP021748">
    <property type="protein sequence ID" value="ARX88669.1"/>
    <property type="molecule type" value="Genomic_DNA"/>
</dbReference>
<accession>A0A1Z1WQK2</accession>
<dbReference type="Proteomes" id="UP000195880">
    <property type="component" value="Chromosome"/>
</dbReference>
<dbReference type="Pfam" id="PF20703">
    <property type="entry name" value="nSTAND1"/>
    <property type="match status" value="1"/>
</dbReference>
<evidence type="ECO:0000259" key="1">
    <source>
        <dbReference type="Pfam" id="PF20703"/>
    </source>
</evidence>
<dbReference type="AlphaFoldDB" id="A0A1Z1WQK2"/>
<keyword evidence="3" id="KW-1185">Reference proteome</keyword>
<dbReference type="KEGG" id="salf:SMD44_08156"/>
<reference evidence="2 3" key="1">
    <citation type="submission" date="2017-05" db="EMBL/GenBank/DDBJ databases">
        <title>Streptomyces alboflavus Genome sequencing and assembly.</title>
        <authorList>
            <person name="Wang Y."/>
            <person name="Du B."/>
            <person name="Ding Y."/>
            <person name="Liu H."/>
            <person name="Hou Q."/>
            <person name="Liu K."/>
            <person name="Wang C."/>
            <person name="Yao L."/>
        </authorList>
    </citation>
    <scope>NUCLEOTIDE SEQUENCE [LARGE SCALE GENOMIC DNA]</scope>
    <source>
        <strain evidence="2 3">MDJK44</strain>
    </source>
</reference>
<evidence type="ECO:0000313" key="3">
    <source>
        <dbReference type="Proteomes" id="UP000195880"/>
    </source>
</evidence>
<name>A0A1Z1WQK2_9ACTN</name>
<protein>
    <recommendedName>
        <fullName evidence="1">Novel STAND NTPase 1 domain-containing protein</fullName>
    </recommendedName>
</protein>
<dbReference type="InterPro" id="IPR049052">
    <property type="entry name" value="nSTAND1"/>
</dbReference>
<proteinExistence type="predicted"/>
<feature type="domain" description="Novel STAND NTPase 1" evidence="1">
    <location>
        <begin position="2"/>
        <end position="139"/>
    </location>
</feature>
<organism evidence="2 3">
    <name type="scientific">Streptomyces alboflavus</name>
    <dbReference type="NCBI Taxonomy" id="67267"/>
    <lineage>
        <taxon>Bacteria</taxon>
        <taxon>Bacillati</taxon>
        <taxon>Actinomycetota</taxon>
        <taxon>Actinomycetes</taxon>
        <taxon>Kitasatosporales</taxon>
        <taxon>Streptomycetaceae</taxon>
        <taxon>Streptomyces</taxon>
    </lineage>
</organism>
<evidence type="ECO:0000313" key="2">
    <source>
        <dbReference type="EMBL" id="ARX88669.1"/>
    </source>
</evidence>
<gene>
    <name evidence="2" type="ORF">SMD44_08156</name>
</gene>
<sequence length="171" mass="18492">MVHQLASLVEGRAGALPLLEFTLDRMWSTLQRGQDTLSFEALVEIGGLEGALAEYADGVLAALAPSERALVRQLFLNHLTVLDRPGVRRVAVRSELRPEEWSIAIRLANERLLTTNRSDDGEETVEVVHEALLNAWGTLGPGSRKKSPSVIGVACSPTPCAGVTRGTRQPC</sequence>